<proteinExistence type="inferred from homology"/>
<evidence type="ECO:0000256" key="2">
    <source>
        <dbReference type="ARBA" id="ARBA00022794"/>
    </source>
</evidence>
<dbReference type="EMBL" id="GDHC01013092">
    <property type="protein sequence ID" value="JAQ05537.1"/>
    <property type="molecule type" value="Transcribed_RNA"/>
</dbReference>
<protein>
    <submittedName>
        <fullName evidence="4">Intraflagellar transport protein 43</fullName>
    </submittedName>
</protein>
<dbReference type="PANTHER" id="PTHR33724:SF1">
    <property type="entry name" value="INTRAFLAGELLAR TRANSPORT PROTEIN 43 HOMOLOG"/>
    <property type="match status" value="1"/>
</dbReference>
<dbReference type="GO" id="GO:0035721">
    <property type="term" value="P:intraciliary retrograde transport"/>
    <property type="evidence" value="ECO:0007669"/>
    <property type="project" value="TreeGrafter"/>
</dbReference>
<keyword evidence="2" id="KW-0970">Cilium biogenesis/degradation</keyword>
<dbReference type="AlphaFoldDB" id="A0A146KT41"/>
<dbReference type="GO" id="GO:0005929">
    <property type="term" value="C:cilium"/>
    <property type="evidence" value="ECO:0007669"/>
    <property type="project" value="TreeGrafter"/>
</dbReference>
<dbReference type="EMBL" id="GDHC01011424">
    <property type="protein sequence ID" value="JAQ07205.1"/>
    <property type="molecule type" value="Transcribed_RNA"/>
</dbReference>
<dbReference type="GO" id="GO:0030991">
    <property type="term" value="C:intraciliary transport particle A"/>
    <property type="evidence" value="ECO:0007669"/>
    <property type="project" value="InterPro"/>
</dbReference>
<dbReference type="PANTHER" id="PTHR33724">
    <property type="entry name" value="INTRAFLAGELLAR TRANSPORT PROTEIN 43 HOMOLOG"/>
    <property type="match status" value="1"/>
</dbReference>
<feature type="compositionally biased region" description="Polar residues" evidence="3">
    <location>
        <begin position="20"/>
        <end position="40"/>
    </location>
</feature>
<evidence type="ECO:0000313" key="4">
    <source>
        <dbReference type="EMBL" id="JAP99663.1"/>
    </source>
</evidence>
<organism evidence="4">
    <name type="scientific">Lygus hesperus</name>
    <name type="common">Western plant bug</name>
    <dbReference type="NCBI Taxonomy" id="30085"/>
    <lineage>
        <taxon>Eukaryota</taxon>
        <taxon>Metazoa</taxon>
        <taxon>Ecdysozoa</taxon>
        <taxon>Arthropoda</taxon>
        <taxon>Hexapoda</taxon>
        <taxon>Insecta</taxon>
        <taxon>Pterygota</taxon>
        <taxon>Neoptera</taxon>
        <taxon>Paraneoptera</taxon>
        <taxon>Hemiptera</taxon>
        <taxon>Heteroptera</taxon>
        <taxon>Panheteroptera</taxon>
        <taxon>Cimicomorpha</taxon>
        <taxon>Miridae</taxon>
        <taxon>Mirini</taxon>
        <taxon>Lygus</taxon>
    </lineage>
</organism>
<reference evidence="4" key="1">
    <citation type="journal article" date="2016" name="Gigascience">
        <title>De novo construction of an expanded transcriptome assembly for the western tarnished plant bug, Lygus hesperus.</title>
        <authorList>
            <person name="Tassone E.E."/>
            <person name="Geib S.M."/>
            <person name="Hall B."/>
            <person name="Fabrick J.A."/>
            <person name="Brent C.S."/>
            <person name="Hull J.J."/>
        </authorList>
    </citation>
    <scope>NUCLEOTIDE SEQUENCE</scope>
</reference>
<evidence type="ECO:0000313" key="5">
    <source>
        <dbReference type="EMBL" id="JAQ05376.1"/>
    </source>
</evidence>
<evidence type="ECO:0000313" key="6">
    <source>
        <dbReference type="EMBL" id="JAQ05537.1"/>
    </source>
</evidence>
<keyword evidence="4" id="KW-0282">Flagellum</keyword>
<evidence type="ECO:0000256" key="3">
    <source>
        <dbReference type="SAM" id="MobiDB-lite"/>
    </source>
</evidence>
<name>A0A146KT41_LYGHE</name>
<dbReference type="InterPro" id="IPR029302">
    <property type="entry name" value="IFT43"/>
</dbReference>
<evidence type="ECO:0000256" key="1">
    <source>
        <dbReference type="ARBA" id="ARBA00007563"/>
    </source>
</evidence>
<dbReference type="EMBL" id="GDHC01013253">
    <property type="protein sequence ID" value="JAQ05376.1"/>
    <property type="molecule type" value="Transcribed_RNA"/>
</dbReference>
<feature type="region of interest" description="Disordered" evidence="3">
    <location>
        <begin position="1"/>
        <end position="57"/>
    </location>
</feature>
<sequence length="154" mass="17637">MMDRSDLSLSPIRGSDGTPRRTQNAFWTDSSYRAKNSPQELSPKHREREDSEDDIPLIPDIDELQEDEFYNDIAAAPDLPSTNLSFIQLNSDLKKYAAFSVVDNVNLGLLSKHLFKESDLKENDNKWSWDLLFTEVSSDLRSEWEASKEPNLGQ</sequence>
<accession>A0A146KT41</accession>
<dbReference type="EMBL" id="GDHC01018965">
    <property type="protein sequence ID" value="JAP99663.1"/>
    <property type="molecule type" value="Transcribed_RNA"/>
</dbReference>
<gene>
    <name evidence="4" type="primary">IFT43_3</name>
    <name evidence="5" type="synonym">IFT43_0</name>
    <name evidence="6" type="synonym">IFT43_1</name>
    <name evidence="7" type="synonym">IFT43_2</name>
    <name evidence="5" type="ORF">g.68770</name>
    <name evidence="7" type="ORF">g.68771</name>
    <name evidence="6" type="ORF">g.68772</name>
    <name evidence="4" type="ORF">g.68773</name>
</gene>
<dbReference type="Pfam" id="PF15305">
    <property type="entry name" value="IFT43"/>
    <property type="match status" value="1"/>
</dbReference>
<keyword evidence="4" id="KW-0966">Cell projection</keyword>
<keyword evidence="4" id="KW-0969">Cilium</keyword>
<comment type="similarity">
    <text evidence="1">Belongs to the IFT43 family.</text>
</comment>
<evidence type="ECO:0000313" key="7">
    <source>
        <dbReference type="EMBL" id="JAQ07205.1"/>
    </source>
</evidence>